<keyword evidence="2 4" id="KW-0697">Rotamase</keyword>
<dbReference type="Gene3D" id="2.40.100.10">
    <property type="entry name" value="Cyclophilin-like"/>
    <property type="match status" value="2"/>
</dbReference>
<gene>
    <name evidence="6" type="ORF">J0A69_20635</name>
</gene>
<comment type="similarity">
    <text evidence="1 4">Belongs to the cyclophilin-type PPIase family.</text>
</comment>
<feature type="signal peptide" evidence="4">
    <location>
        <begin position="1"/>
        <end position="20"/>
    </location>
</feature>
<reference evidence="6 7" key="1">
    <citation type="submission" date="2021-03" db="EMBL/GenBank/DDBJ databases">
        <title>novel species isolated from a fishpond in China.</title>
        <authorList>
            <person name="Lu H."/>
            <person name="Cai Z."/>
        </authorList>
    </citation>
    <scope>NUCLEOTIDE SEQUENCE [LARGE SCALE GENOMIC DNA]</scope>
    <source>
        <strain evidence="6 7">YJ13C</strain>
    </source>
</reference>
<dbReference type="PROSITE" id="PS50072">
    <property type="entry name" value="CSA_PPIASE_2"/>
    <property type="match status" value="1"/>
</dbReference>
<evidence type="ECO:0000256" key="2">
    <source>
        <dbReference type="ARBA" id="ARBA00023110"/>
    </source>
</evidence>
<dbReference type="InterPro" id="IPR029000">
    <property type="entry name" value="Cyclophilin-like_dom_sf"/>
</dbReference>
<dbReference type="InterPro" id="IPR044666">
    <property type="entry name" value="Cyclophilin_A-like"/>
</dbReference>
<keyword evidence="4" id="KW-0732">Signal</keyword>
<dbReference type="InterPro" id="IPR002130">
    <property type="entry name" value="Cyclophilin-type_PPIase_dom"/>
</dbReference>
<proteinExistence type="inferred from homology"/>
<dbReference type="EMBL" id="JAFKCU010000007">
    <property type="protein sequence ID" value="MBN7817861.1"/>
    <property type="molecule type" value="Genomic_DNA"/>
</dbReference>
<dbReference type="RefSeq" id="WP_206588525.1">
    <property type="nucleotide sequence ID" value="NZ_JAFKCU010000007.1"/>
</dbReference>
<keyword evidence="3 4" id="KW-0413">Isomerase</keyword>
<protein>
    <recommendedName>
        <fullName evidence="4">Peptidyl-prolyl cis-trans isomerase</fullName>
        <shortName evidence="4">PPIase</shortName>
        <ecNumber evidence="4">5.2.1.8</ecNumber>
    </recommendedName>
</protein>
<name>A0ABS3CNY4_9BACT</name>
<evidence type="ECO:0000256" key="1">
    <source>
        <dbReference type="ARBA" id="ARBA00007365"/>
    </source>
</evidence>
<feature type="domain" description="PPIase cyclophilin-type" evidence="5">
    <location>
        <begin position="34"/>
        <end position="258"/>
    </location>
</feature>
<dbReference type="EC" id="5.2.1.8" evidence="4"/>
<dbReference type="GO" id="GO:0016853">
    <property type="term" value="F:isomerase activity"/>
    <property type="evidence" value="ECO:0007669"/>
    <property type="project" value="UniProtKB-KW"/>
</dbReference>
<evidence type="ECO:0000313" key="6">
    <source>
        <dbReference type="EMBL" id="MBN7817861.1"/>
    </source>
</evidence>
<dbReference type="Pfam" id="PF00160">
    <property type="entry name" value="Pro_isomerase"/>
    <property type="match status" value="2"/>
</dbReference>
<evidence type="ECO:0000256" key="4">
    <source>
        <dbReference type="RuleBase" id="RU363019"/>
    </source>
</evidence>
<dbReference type="PROSITE" id="PS51257">
    <property type="entry name" value="PROKAR_LIPOPROTEIN"/>
    <property type="match status" value="1"/>
</dbReference>
<dbReference type="PRINTS" id="PR00153">
    <property type="entry name" value="CSAPPISMRASE"/>
</dbReference>
<dbReference type="PROSITE" id="PS00170">
    <property type="entry name" value="CSA_PPIASE_1"/>
    <property type="match status" value="1"/>
</dbReference>
<feature type="chain" id="PRO_5044976988" description="Peptidyl-prolyl cis-trans isomerase" evidence="4">
    <location>
        <begin position="21"/>
        <end position="281"/>
    </location>
</feature>
<accession>A0ABS3CNY4</accession>
<organism evidence="6 7">
    <name type="scientific">Algoriphagus pacificus</name>
    <dbReference type="NCBI Taxonomy" id="2811234"/>
    <lineage>
        <taxon>Bacteria</taxon>
        <taxon>Pseudomonadati</taxon>
        <taxon>Bacteroidota</taxon>
        <taxon>Cytophagia</taxon>
        <taxon>Cytophagales</taxon>
        <taxon>Cyclobacteriaceae</taxon>
        <taxon>Algoriphagus</taxon>
    </lineage>
</organism>
<dbReference type="PANTHER" id="PTHR45625:SF4">
    <property type="entry name" value="PEPTIDYLPROLYL ISOMERASE DOMAIN AND WD REPEAT-CONTAINING PROTEIN 1"/>
    <property type="match status" value="1"/>
</dbReference>
<dbReference type="InterPro" id="IPR020892">
    <property type="entry name" value="Cyclophilin-type_PPIase_CS"/>
</dbReference>
<dbReference type="CDD" id="cd00317">
    <property type="entry name" value="cyclophilin"/>
    <property type="match status" value="1"/>
</dbReference>
<evidence type="ECO:0000256" key="3">
    <source>
        <dbReference type="ARBA" id="ARBA00023235"/>
    </source>
</evidence>
<evidence type="ECO:0000313" key="7">
    <source>
        <dbReference type="Proteomes" id="UP000664480"/>
    </source>
</evidence>
<dbReference type="Proteomes" id="UP000664480">
    <property type="component" value="Unassembled WGS sequence"/>
</dbReference>
<comment type="function">
    <text evidence="4">PPIases accelerate the folding of proteins. It catalyzes the cis-trans isomerization of proline imidic peptide bonds in oligopeptides.</text>
</comment>
<sequence length="281" mass="31757">MRFFNLIIIALVMASTFACASEKDYVAKIKTRHGEIVAVFFDDTPEHKSNFISLAEAGRFDSTEFHRIIKGFMVQGGDVFTKEGLPPAVWPTLPAEIRSNHFHKKGMIAAARQGNSINPERRSNGSQFYIVTGEVYDEESLKTDMVLLQEAFLKYIQLGSNSDLKDEYSRLYNERKFDSLTTLLVSKRAEIEESLNVKLTKDFSKEQTEAYTTIGGAPHLDGEYTVFGEVISGMDVVEKIAAEPTGNRDVPLETVYMTVTIEKMSKKKIEKEYGYQYPAKK</sequence>
<evidence type="ECO:0000259" key="5">
    <source>
        <dbReference type="PROSITE" id="PS50072"/>
    </source>
</evidence>
<dbReference type="PANTHER" id="PTHR45625">
    <property type="entry name" value="PEPTIDYL-PROLYL CIS-TRANS ISOMERASE-RELATED"/>
    <property type="match status" value="1"/>
</dbReference>
<comment type="caution">
    <text evidence="6">The sequence shown here is derived from an EMBL/GenBank/DDBJ whole genome shotgun (WGS) entry which is preliminary data.</text>
</comment>
<keyword evidence="7" id="KW-1185">Reference proteome</keyword>
<dbReference type="SUPFAM" id="SSF50891">
    <property type="entry name" value="Cyclophilin-like"/>
    <property type="match status" value="2"/>
</dbReference>
<comment type="catalytic activity">
    <reaction evidence="4">
        <text>[protein]-peptidylproline (omega=180) = [protein]-peptidylproline (omega=0)</text>
        <dbReference type="Rhea" id="RHEA:16237"/>
        <dbReference type="Rhea" id="RHEA-COMP:10747"/>
        <dbReference type="Rhea" id="RHEA-COMP:10748"/>
        <dbReference type="ChEBI" id="CHEBI:83833"/>
        <dbReference type="ChEBI" id="CHEBI:83834"/>
        <dbReference type="EC" id="5.2.1.8"/>
    </reaction>
</comment>